<organism evidence="1">
    <name type="scientific">Solanum chacoense</name>
    <name type="common">Chaco potato</name>
    <dbReference type="NCBI Taxonomy" id="4108"/>
    <lineage>
        <taxon>Eukaryota</taxon>
        <taxon>Viridiplantae</taxon>
        <taxon>Streptophyta</taxon>
        <taxon>Embryophyta</taxon>
        <taxon>Tracheophyta</taxon>
        <taxon>Spermatophyta</taxon>
        <taxon>Magnoliopsida</taxon>
        <taxon>eudicotyledons</taxon>
        <taxon>Gunneridae</taxon>
        <taxon>Pentapetalae</taxon>
        <taxon>asterids</taxon>
        <taxon>lamiids</taxon>
        <taxon>Solanales</taxon>
        <taxon>Solanaceae</taxon>
        <taxon>Solanoideae</taxon>
        <taxon>Solaneae</taxon>
        <taxon>Solanum</taxon>
    </lineage>
</organism>
<proteinExistence type="predicted"/>
<name>A0A0V0GQT0_SOLCH</name>
<evidence type="ECO:0000313" key="1">
    <source>
        <dbReference type="EMBL" id="JAP09680.1"/>
    </source>
</evidence>
<accession>A0A0V0GQT0</accession>
<reference evidence="1" key="1">
    <citation type="submission" date="2015-12" db="EMBL/GenBank/DDBJ databases">
        <title>Gene expression during late stages of embryo sac development: a critical building block for successful pollen-pistil interactions.</title>
        <authorList>
            <person name="Liu Y."/>
            <person name="Joly V."/>
            <person name="Sabar M."/>
            <person name="Matton D.P."/>
        </authorList>
    </citation>
    <scope>NUCLEOTIDE SEQUENCE</scope>
</reference>
<sequence length="64" mass="7633">HLLNRFGTDNISKFKQVNHSYPSNIIFSPINFQFQMCKLSFLLLLHSFHSLSLPMRFQHYPSYT</sequence>
<feature type="non-terminal residue" evidence="1">
    <location>
        <position position="1"/>
    </location>
</feature>
<protein>
    <submittedName>
        <fullName evidence="1">Putative ovule protein</fullName>
    </submittedName>
</protein>
<dbReference type="EMBL" id="GEDG01034553">
    <property type="protein sequence ID" value="JAP09680.1"/>
    <property type="molecule type" value="Transcribed_RNA"/>
</dbReference>
<dbReference type="AlphaFoldDB" id="A0A0V0GQT0"/>